<keyword evidence="3" id="KW-1185">Reference proteome</keyword>
<accession>A0ABW3G671</accession>
<keyword evidence="1" id="KW-0472">Membrane</keyword>
<evidence type="ECO:0000313" key="3">
    <source>
        <dbReference type="Proteomes" id="UP001597068"/>
    </source>
</evidence>
<dbReference type="RefSeq" id="WP_253647466.1">
    <property type="nucleotide sequence ID" value="NZ_BAAAMO010000002.1"/>
</dbReference>
<protein>
    <submittedName>
        <fullName evidence="2">DUF4153 domain-containing protein</fullName>
    </submittedName>
</protein>
<dbReference type="Pfam" id="PF13687">
    <property type="entry name" value="DUF4153"/>
    <property type="match status" value="1"/>
</dbReference>
<evidence type="ECO:0000256" key="1">
    <source>
        <dbReference type="SAM" id="Phobius"/>
    </source>
</evidence>
<feature type="transmembrane region" description="Helical" evidence="1">
    <location>
        <begin position="347"/>
        <end position="365"/>
    </location>
</feature>
<feature type="transmembrane region" description="Helical" evidence="1">
    <location>
        <begin position="60"/>
        <end position="78"/>
    </location>
</feature>
<proteinExistence type="predicted"/>
<feature type="transmembrane region" description="Helical" evidence="1">
    <location>
        <begin position="84"/>
        <end position="102"/>
    </location>
</feature>
<feature type="transmembrane region" description="Helical" evidence="1">
    <location>
        <begin position="372"/>
        <end position="390"/>
    </location>
</feature>
<dbReference type="Proteomes" id="UP001597068">
    <property type="component" value="Unassembled WGS sequence"/>
</dbReference>
<dbReference type="InterPro" id="IPR025291">
    <property type="entry name" value="DUF4153"/>
</dbReference>
<keyword evidence="1" id="KW-1133">Transmembrane helix</keyword>
<dbReference type="EMBL" id="JBHTIL010000001">
    <property type="protein sequence ID" value="MFD0924506.1"/>
    <property type="molecule type" value="Genomic_DNA"/>
</dbReference>
<name>A0ABW3G671_9NOCA</name>
<feature type="transmembrane region" description="Helical" evidence="1">
    <location>
        <begin position="306"/>
        <end position="327"/>
    </location>
</feature>
<feature type="transmembrane region" description="Helical" evidence="1">
    <location>
        <begin position="229"/>
        <end position="255"/>
    </location>
</feature>
<feature type="transmembrane region" description="Helical" evidence="1">
    <location>
        <begin position="34"/>
        <end position="53"/>
    </location>
</feature>
<gene>
    <name evidence="2" type="ORF">ACFQ04_02030</name>
</gene>
<organism evidence="2 3">
    <name type="scientific">Williamsia deligens</name>
    <dbReference type="NCBI Taxonomy" id="321325"/>
    <lineage>
        <taxon>Bacteria</taxon>
        <taxon>Bacillati</taxon>
        <taxon>Actinomycetota</taxon>
        <taxon>Actinomycetes</taxon>
        <taxon>Mycobacteriales</taxon>
        <taxon>Nocardiaceae</taxon>
        <taxon>Williamsia</taxon>
    </lineage>
</organism>
<feature type="transmembrane region" description="Helical" evidence="1">
    <location>
        <begin position="188"/>
        <end position="208"/>
    </location>
</feature>
<reference evidence="3" key="1">
    <citation type="journal article" date="2019" name="Int. J. Syst. Evol. Microbiol.">
        <title>The Global Catalogue of Microorganisms (GCM) 10K type strain sequencing project: providing services to taxonomists for standard genome sequencing and annotation.</title>
        <authorList>
            <consortium name="The Broad Institute Genomics Platform"/>
            <consortium name="The Broad Institute Genome Sequencing Center for Infectious Disease"/>
            <person name="Wu L."/>
            <person name="Ma J."/>
        </authorList>
    </citation>
    <scope>NUCLEOTIDE SEQUENCE [LARGE SCALE GENOMIC DNA]</scope>
    <source>
        <strain evidence="3">CCUG 50873</strain>
    </source>
</reference>
<comment type="caution">
    <text evidence="2">The sequence shown here is derived from an EMBL/GenBank/DDBJ whole genome shotgun (WGS) entry which is preliminary data.</text>
</comment>
<evidence type="ECO:0000313" key="2">
    <source>
        <dbReference type="EMBL" id="MFD0924506.1"/>
    </source>
</evidence>
<keyword evidence="1" id="KW-0812">Transmembrane</keyword>
<sequence length="477" mass="49569">MTTVEGVPRGAPTRVPVAVTLAAISAAVATPTGWTGIGVVVVAVAVLAAVLIGSPRRRPAPSGVVGVVAVAALVSVAAWRSADWVVGGCLALAAVTAVGLVVDARTLRQTAFGAMASVLLTPRALAWTGRTVARAGSGRRVDDPRAVAGVVTLTVVLAVVFGALFAGADAAFAHLLEVLTPDVGSLDVGPQVAVGVLAAVVVAVGVHLRWARPRSTHVPVPARTVHATWMWALPAGTVLLVSLAFLLTQASTLFGGDDHVQRTVGLTYAQYARSGFWQLFVVTALTIAVVAVAWRRSPRDTTRDRVAVRVILGGLCLSALAVVASALHRMDLYVDAFGATRLRAGATAVELWFAVVLVALMVAGAGLGTRHLVRAVAALTIVGALTFAAYDPDARIAEINVDRFEKTGRVDTGQLSDLSPDATGQLLRLPPDLRDCVLAAITADVQTQRRWADADLSTIRAREMLSDARPTPRPGRC</sequence>
<feature type="transmembrane region" description="Helical" evidence="1">
    <location>
        <begin position="275"/>
        <end position="294"/>
    </location>
</feature>
<feature type="transmembrane region" description="Helical" evidence="1">
    <location>
        <begin position="146"/>
        <end position="168"/>
    </location>
</feature>